<evidence type="ECO:0000313" key="1">
    <source>
        <dbReference type="EMBL" id="KYC49176.1"/>
    </source>
</evidence>
<proteinExistence type="predicted"/>
<dbReference type="Gene3D" id="3.30.2310.20">
    <property type="entry name" value="RelE-like"/>
    <property type="match status" value="1"/>
</dbReference>
<protein>
    <recommendedName>
        <fullName evidence="3">Plasmid stabilization system protein</fullName>
    </recommendedName>
</protein>
<dbReference type="SUPFAM" id="SSF143011">
    <property type="entry name" value="RelE-like"/>
    <property type="match status" value="1"/>
</dbReference>
<organism evidence="1 2">
    <name type="scientific">Candidatus Methanofastidiosum methylothiophilum</name>
    <dbReference type="NCBI Taxonomy" id="1705564"/>
    <lineage>
        <taxon>Archaea</taxon>
        <taxon>Methanobacteriati</taxon>
        <taxon>Methanobacteriota</taxon>
        <taxon>Stenosarchaea group</taxon>
        <taxon>Candidatus Methanofastidiosia</taxon>
        <taxon>Candidatus Methanofastidiosales</taxon>
        <taxon>Candidatus Methanofastidiosaceae</taxon>
        <taxon>Candidatus Methanofastidiosum</taxon>
    </lineage>
</organism>
<evidence type="ECO:0008006" key="3">
    <source>
        <dbReference type="Google" id="ProtNLM"/>
    </source>
</evidence>
<dbReference type="Proteomes" id="UP000075578">
    <property type="component" value="Unassembled WGS sequence"/>
</dbReference>
<comment type="caution">
    <text evidence="1">The sequence shown here is derived from an EMBL/GenBank/DDBJ whole genome shotgun (WGS) entry which is preliminary data.</text>
</comment>
<dbReference type="InterPro" id="IPR035093">
    <property type="entry name" value="RelE/ParE_toxin_dom_sf"/>
</dbReference>
<dbReference type="AlphaFoldDB" id="A0A150IW07"/>
<dbReference type="PATRIC" id="fig|1705564.3.peg.1554"/>
<evidence type="ECO:0000313" key="2">
    <source>
        <dbReference type="Proteomes" id="UP000075578"/>
    </source>
</evidence>
<accession>A0A150IW07</accession>
<name>A0A150IW07_9EURY</name>
<gene>
    <name evidence="1" type="ORF">AMQ74_01472</name>
</gene>
<sequence>MNLYYSELFADKVKQLSLEVKEVLKKKLELLMENPRHPSLRTKKIRGQERIFEASITMEIRMTWEYTEDGILLRNIGEHDKTLKNP</sequence>
<dbReference type="EMBL" id="LNGD01000112">
    <property type="protein sequence ID" value="KYC49176.1"/>
    <property type="molecule type" value="Genomic_DNA"/>
</dbReference>
<reference evidence="1 2" key="1">
    <citation type="journal article" date="2016" name="ISME J.">
        <title>Chasing the elusive Euryarchaeota class WSA2: genomes reveal a uniquely fastidious methyl-reducing methanogen.</title>
        <authorList>
            <person name="Nobu M.K."/>
            <person name="Narihiro T."/>
            <person name="Kuroda K."/>
            <person name="Mei R."/>
            <person name="Liu W.T."/>
        </authorList>
    </citation>
    <scope>NUCLEOTIDE SEQUENCE [LARGE SCALE GENOMIC DNA]</scope>
    <source>
        <strain evidence="1">U1lsi0528_Bin089</strain>
    </source>
</reference>